<protein>
    <submittedName>
        <fullName evidence="4">Redoxin domain-containing protein</fullName>
    </submittedName>
</protein>
<dbReference type="InterPro" id="IPR000866">
    <property type="entry name" value="AhpC/TSA"/>
</dbReference>
<proteinExistence type="predicted"/>
<dbReference type="PANTHER" id="PTHR42852:SF1">
    <property type="entry name" value="THIOREDOXIN-LIKE PROTEIN YNEN"/>
    <property type="match status" value="1"/>
</dbReference>
<evidence type="ECO:0000256" key="2">
    <source>
        <dbReference type="SAM" id="MobiDB-lite"/>
    </source>
</evidence>
<sequence>MKKMIIVFVLVGMFGYAIYALVAKSDNANSEKAQEEESAQVFTSVEESEETDTEQQGNPNETSEEKYENEGLEVGNLAPDFELETLAGETIKLSDFRGQNVMLNFWATWCPPCRAEMPDMQKFYENQDVAILAVNLAQTEGSMQDVEDFVKDFELTFPILLDEDLEVATNYAIRPIPTSYMIDSNGVIQYKAFGPMNYEMMVQELDNMN</sequence>
<dbReference type="InterPro" id="IPR050553">
    <property type="entry name" value="Thioredoxin_ResA/DsbE_sf"/>
</dbReference>
<dbReference type="PROSITE" id="PS51352">
    <property type="entry name" value="THIOREDOXIN_2"/>
    <property type="match status" value="1"/>
</dbReference>
<dbReference type="Pfam" id="PF00578">
    <property type="entry name" value="AhpC-TSA"/>
    <property type="match status" value="1"/>
</dbReference>
<dbReference type="CDD" id="cd02966">
    <property type="entry name" value="TlpA_like_family"/>
    <property type="match status" value="1"/>
</dbReference>
<dbReference type="GO" id="GO:0016209">
    <property type="term" value="F:antioxidant activity"/>
    <property type="evidence" value="ECO:0007669"/>
    <property type="project" value="InterPro"/>
</dbReference>
<comment type="caution">
    <text evidence="4">The sequence shown here is derived from an EMBL/GenBank/DDBJ whole genome shotgun (WGS) entry which is preliminary data.</text>
</comment>
<name>A0A9X4AKJ9_9BACI</name>
<evidence type="ECO:0000313" key="4">
    <source>
        <dbReference type="EMBL" id="MDC3421478.1"/>
    </source>
</evidence>
<keyword evidence="1" id="KW-1015">Disulfide bond</keyword>
<dbReference type="Gene3D" id="3.40.30.10">
    <property type="entry name" value="Glutaredoxin"/>
    <property type="match status" value="1"/>
</dbReference>
<dbReference type="SUPFAM" id="SSF52833">
    <property type="entry name" value="Thioredoxin-like"/>
    <property type="match status" value="1"/>
</dbReference>
<dbReference type="InterPro" id="IPR036249">
    <property type="entry name" value="Thioredoxin-like_sf"/>
</dbReference>
<keyword evidence="5" id="KW-1185">Reference proteome</keyword>
<feature type="region of interest" description="Disordered" evidence="2">
    <location>
        <begin position="32"/>
        <end position="69"/>
    </location>
</feature>
<gene>
    <name evidence="4" type="ORF">NC661_13960</name>
</gene>
<dbReference type="Proteomes" id="UP001145072">
    <property type="component" value="Unassembled WGS sequence"/>
</dbReference>
<dbReference type="RefSeq" id="WP_259870189.1">
    <property type="nucleotide sequence ID" value="NZ_JAMQJZ010000011.1"/>
</dbReference>
<dbReference type="PANTHER" id="PTHR42852">
    <property type="entry name" value="THIOL:DISULFIDE INTERCHANGE PROTEIN DSBE"/>
    <property type="match status" value="1"/>
</dbReference>
<evidence type="ECO:0000259" key="3">
    <source>
        <dbReference type="PROSITE" id="PS51352"/>
    </source>
</evidence>
<accession>A0A9X4AKJ9</accession>
<evidence type="ECO:0000256" key="1">
    <source>
        <dbReference type="ARBA" id="ARBA00023157"/>
    </source>
</evidence>
<evidence type="ECO:0000313" key="5">
    <source>
        <dbReference type="Proteomes" id="UP001145072"/>
    </source>
</evidence>
<dbReference type="GO" id="GO:0016491">
    <property type="term" value="F:oxidoreductase activity"/>
    <property type="evidence" value="ECO:0007669"/>
    <property type="project" value="InterPro"/>
</dbReference>
<dbReference type="InterPro" id="IPR013766">
    <property type="entry name" value="Thioredoxin_domain"/>
</dbReference>
<organism evidence="4 5">
    <name type="scientific">Aquibacillus koreensis</name>
    <dbReference type="NCBI Taxonomy" id="279446"/>
    <lineage>
        <taxon>Bacteria</taxon>
        <taxon>Bacillati</taxon>
        <taxon>Bacillota</taxon>
        <taxon>Bacilli</taxon>
        <taxon>Bacillales</taxon>
        <taxon>Bacillaceae</taxon>
        <taxon>Aquibacillus</taxon>
    </lineage>
</organism>
<reference evidence="4" key="1">
    <citation type="submission" date="2022-06" db="EMBL/GenBank/DDBJ databases">
        <title>Aquibacillus sp. a new bacterium isolated from soil saline samples.</title>
        <authorList>
            <person name="Galisteo C."/>
            <person name="De La Haba R."/>
            <person name="Sanchez-Porro C."/>
            <person name="Ventosa A."/>
        </authorList>
    </citation>
    <scope>NUCLEOTIDE SEQUENCE</scope>
    <source>
        <strain evidence="4">JCM 12387</strain>
    </source>
</reference>
<dbReference type="PROSITE" id="PS00194">
    <property type="entry name" value="THIOREDOXIN_1"/>
    <property type="match status" value="1"/>
</dbReference>
<dbReference type="InterPro" id="IPR017937">
    <property type="entry name" value="Thioredoxin_CS"/>
</dbReference>
<dbReference type="AlphaFoldDB" id="A0A9X4AKJ9"/>
<feature type="domain" description="Thioredoxin" evidence="3">
    <location>
        <begin position="72"/>
        <end position="209"/>
    </location>
</feature>
<dbReference type="EMBL" id="JAMQJZ010000011">
    <property type="protein sequence ID" value="MDC3421478.1"/>
    <property type="molecule type" value="Genomic_DNA"/>
</dbReference>